<reference evidence="3 4" key="1">
    <citation type="submission" date="2023-01" db="EMBL/GenBank/DDBJ databases">
        <title>Analysis of 21 Apiospora genomes using comparative genomics revels a genus with tremendous synthesis potential of carbohydrate active enzymes and secondary metabolites.</title>
        <authorList>
            <person name="Sorensen T."/>
        </authorList>
    </citation>
    <scope>NUCLEOTIDE SEQUENCE [LARGE SCALE GENOMIC DNA]</scope>
    <source>
        <strain evidence="3 4">CBS 24483</strain>
    </source>
</reference>
<feature type="compositionally biased region" description="Polar residues" evidence="1">
    <location>
        <begin position="213"/>
        <end position="226"/>
    </location>
</feature>
<gene>
    <name evidence="3" type="ORF">PG986_006278</name>
</gene>
<feature type="compositionally biased region" description="Polar residues" evidence="1">
    <location>
        <begin position="183"/>
        <end position="197"/>
    </location>
</feature>
<name>A0ABR1QLG0_9PEZI</name>
<dbReference type="RefSeq" id="XP_066702362.1">
    <property type="nucleotide sequence ID" value="XM_066842500.1"/>
</dbReference>
<dbReference type="GeneID" id="92075562"/>
<evidence type="ECO:0000313" key="4">
    <source>
        <dbReference type="Proteomes" id="UP001391051"/>
    </source>
</evidence>
<feature type="compositionally biased region" description="Polar residues" evidence="1">
    <location>
        <begin position="142"/>
        <end position="156"/>
    </location>
</feature>
<dbReference type="InterPro" id="IPR057230">
    <property type="entry name" value="DUF7908"/>
</dbReference>
<dbReference type="Pfam" id="PF25485">
    <property type="entry name" value="DUF7908"/>
    <property type="match status" value="1"/>
</dbReference>
<feature type="domain" description="DUF7908" evidence="2">
    <location>
        <begin position="358"/>
        <end position="476"/>
    </location>
</feature>
<evidence type="ECO:0000256" key="1">
    <source>
        <dbReference type="SAM" id="MobiDB-lite"/>
    </source>
</evidence>
<comment type="caution">
    <text evidence="3">The sequence shown here is derived from an EMBL/GenBank/DDBJ whole genome shotgun (WGS) entry which is preliminary data.</text>
</comment>
<feature type="compositionally biased region" description="Low complexity" evidence="1">
    <location>
        <begin position="73"/>
        <end position="106"/>
    </location>
</feature>
<organism evidence="3 4">
    <name type="scientific">Apiospora aurea</name>
    <dbReference type="NCBI Taxonomy" id="335848"/>
    <lineage>
        <taxon>Eukaryota</taxon>
        <taxon>Fungi</taxon>
        <taxon>Dikarya</taxon>
        <taxon>Ascomycota</taxon>
        <taxon>Pezizomycotina</taxon>
        <taxon>Sordariomycetes</taxon>
        <taxon>Xylariomycetidae</taxon>
        <taxon>Amphisphaeriales</taxon>
        <taxon>Apiosporaceae</taxon>
        <taxon>Apiospora</taxon>
    </lineage>
</organism>
<feature type="compositionally biased region" description="Polar residues" evidence="1">
    <location>
        <begin position="236"/>
        <end position="246"/>
    </location>
</feature>
<feature type="compositionally biased region" description="Low complexity" evidence="1">
    <location>
        <begin position="166"/>
        <end position="182"/>
    </location>
</feature>
<feature type="compositionally biased region" description="Polar residues" evidence="1">
    <location>
        <begin position="272"/>
        <end position="304"/>
    </location>
</feature>
<protein>
    <recommendedName>
        <fullName evidence="2">DUF7908 domain-containing protein</fullName>
    </recommendedName>
</protein>
<evidence type="ECO:0000313" key="3">
    <source>
        <dbReference type="EMBL" id="KAK7957056.1"/>
    </source>
</evidence>
<proteinExistence type="predicted"/>
<sequence length="484" mass="50285">MWKHMLMYSFLAVSKFNPARCEKRMLEAHFAHYEASLGAGSICYTYITTIIVTIAAYSTDSQDDATPQPPSSSPYLSDSLPRPTQTPLPTQTRGQVGQGSSPVGSPETPGGGTSDSRGLSTVATSKNIPVVSTDDASDILPSESQVSSTTPFNRTVDTSHDGGGPSSPDSAYPPSDASLSPYTPASETSAGAKTTIPAQTGSTSIAVSANMGHDSSTVISQNTTPRTSERPGDAESGTSITKSVTAEPTAPYPSTSKSSSGTISSGDDSTSQEGPTTKSSGTPVPAATKTSESNTISKGTSESILTSSTATGAASVQSAPVTTQIPSIPVPSTIILSIEATATPGPAVQTTTRLRPKIQLRKRDSEDGFVGNSQNPNTGSCFDAVRFRQWNGQLQRRGRPISVDPGVDYINILNYPDGSITTEFTVVNDTLQWTNDAFYDGRATFCQVGNDGPVYAVFTSAGGPEGCSPVALVVYRGTVSPSTR</sequence>
<dbReference type="EMBL" id="JAQQWE010000004">
    <property type="protein sequence ID" value="KAK7957056.1"/>
    <property type="molecule type" value="Genomic_DNA"/>
</dbReference>
<evidence type="ECO:0000259" key="2">
    <source>
        <dbReference type="Pfam" id="PF25485"/>
    </source>
</evidence>
<keyword evidence="4" id="KW-1185">Reference proteome</keyword>
<accession>A0ABR1QLG0</accession>
<feature type="compositionally biased region" description="Polar residues" evidence="1">
    <location>
        <begin position="114"/>
        <end position="127"/>
    </location>
</feature>
<dbReference type="Proteomes" id="UP001391051">
    <property type="component" value="Unassembled WGS sequence"/>
</dbReference>
<feature type="region of interest" description="Disordered" evidence="1">
    <location>
        <begin position="60"/>
        <end position="197"/>
    </location>
</feature>
<feature type="compositionally biased region" description="Low complexity" evidence="1">
    <location>
        <begin position="254"/>
        <end position="271"/>
    </location>
</feature>
<feature type="region of interest" description="Disordered" evidence="1">
    <location>
        <begin position="213"/>
        <end position="304"/>
    </location>
</feature>